<evidence type="ECO:0008006" key="2">
    <source>
        <dbReference type="Google" id="ProtNLM"/>
    </source>
</evidence>
<reference evidence="1" key="2">
    <citation type="journal article" date="2012" name="Environ. Microbiol.">
        <title>Genomic content of uncultured Bacteroidetes from contrasting oceanic provinces in the North Atlantic Ocean.</title>
        <authorList>
            <person name="Gomez-Pereira P.R."/>
            <person name="Schuler M."/>
            <person name="Fuchs B.M."/>
            <person name="Bennke C."/>
            <person name="Teeling H."/>
            <person name="Waldmann J."/>
            <person name="Richter M."/>
            <person name="Barbe V."/>
            <person name="Bataille E."/>
            <person name="Glockner F.O."/>
            <person name="Amann R."/>
        </authorList>
    </citation>
    <scope>NUCLEOTIDE SEQUENCE</scope>
</reference>
<reference evidence="1" key="1">
    <citation type="submission" date="2010-05" db="EMBL/GenBank/DDBJ databases">
        <authorList>
            <person name="Genoscope - CEA"/>
        </authorList>
    </citation>
    <scope>NUCLEOTIDE SEQUENCE</scope>
</reference>
<gene>
    <name evidence="1" type="ORF">S18_1082_0026</name>
</gene>
<dbReference type="PROSITE" id="PS51257">
    <property type="entry name" value="PROKAR_LIPOPROTEIN"/>
    <property type="match status" value="1"/>
</dbReference>
<name>F4MML3_9BACT</name>
<dbReference type="EMBL" id="FQ032819">
    <property type="protein sequence ID" value="CBL87376.1"/>
    <property type="molecule type" value="Genomic_DNA"/>
</dbReference>
<dbReference type="AlphaFoldDB" id="F4MML3"/>
<dbReference type="InterPro" id="IPR045607">
    <property type="entry name" value="DUF6452"/>
</dbReference>
<proteinExistence type="predicted"/>
<sequence length="157" mass="17889">MIAKKYLLLVLILIIGCEPDDICIEGSTGTSELIIIFHDINNPDDRKEIQNLNVVGSINQNDFESLFFTASDSITLPLRKFSSSTNYRFILNNDNNMIIDELTIFYTPKDIFINRACGFKTIFEELNVSNSNNWIKNIVILNNTLSSNNNANIRILH</sequence>
<protein>
    <recommendedName>
        <fullName evidence="2">Lipoprotein</fullName>
    </recommendedName>
</protein>
<evidence type="ECO:0000313" key="1">
    <source>
        <dbReference type="EMBL" id="CBL87376.1"/>
    </source>
</evidence>
<dbReference type="Pfam" id="PF20050">
    <property type="entry name" value="DUF6452"/>
    <property type="match status" value="1"/>
</dbReference>
<accession>F4MML3</accession>
<organism evidence="1">
    <name type="scientific">uncultured Flavobacteriia bacterium</name>
    <dbReference type="NCBI Taxonomy" id="212695"/>
    <lineage>
        <taxon>Bacteria</taxon>
        <taxon>Pseudomonadati</taxon>
        <taxon>Bacteroidota</taxon>
        <taxon>Flavobacteriia</taxon>
        <taxon>environmental samples</taxon>
    </lineage>
</organism>